<reference evidence="7 8" key="1">
    <citation type="submission" date="2023-08" db="EMBL/GenBank/DDBJ databases">
        <title>Black Yeasts Isolated from many extreme environments.</title>
        <authorList>
            <person name="Coleine C."/>
            <person name="Stajich J.E."/>
            <person name="Selbmann L."/>
        </authorList>
    </citation>
    <scope>NUCLEOTIDE SEQUENCE [LARGE SCALE GENOMIC DNA]</scope>
    <source>
        <strain evidence="7 8">CCFEE 5885</strain>
    </source>
</reference>
<protein>
    <recommendedName>
        <fullName evidence="6">FAD-binding domain-containing protein</fullName>
    </recommendedName>
</protein>
<comment type="caution">
    <text evidence="7">The sequence shown here is derived from an EMBL/GenBank/DDBJ whole genome shotgun (WGS) entry which is preliminary data.</text>
</comment>
<dbReference type="EMBL" id="JAVRRG010000050">
    <property type="protein sequence ID" value="KAK5092931.1"/>
    <property type="molecule type" value="Genomic_DNA"/>
</dbReference>
<evidence type="ECO:0000313" key="7">
    <source>
        <dbReference type="EMBL" id="KAK5092931.1"/>
    </source>
</evidence>
<evidence type="ECO:0000256" key="2">
    <source>
        <dbReference type="ARBA" id="ARBA00022630"/>
    </source>
</evidence>
<dbReference type="SUPFAM" id="SSF51905">
    <property type="entry name" value="FAD/NAD(P)-binding domain"/>
    <property type="match status" value="1"/>
</dbReference>
<dbReference type="Gene3D" id="3.50.50.60">
    <property type="entry name" value="FAD/NAD(P)-binding domain"/>
    <property type="match status" value="2"/>
</dbReference>
<organism evidence="7 8">
    <name type="scientific">Lithohypha guttulata</name>
    <dbReference type="NCBI Taxonomy" id="1690604"/>
    <lineage>
        <taxon>Eukaryota</taxon>
        <taxon>Fungi</taxon>
        <taxon>Dikarya</taxon>
        <taxon>Ascomycota</taxon>
        <taxon>Pezizomycotina</taxon>
        <taxon>Eurotiomycetes</taxon>
        <taxon>Chaetothyriomycetidae</taxon>
        <taxon>Chaetothyriales</taxon>
        <taxon>Trichomeriaceae</taxon>
        <taxon>Lithohypha</taxon>
    </lineage>
</organism>
<dbReference type="Proteomes" id="UP001345013">
    <property type="component" value="Unassembled WGS sequence"/>
</dbReference>
<proteinExistence type="inferred from homology"/>
<comment type="similarity">
    <text evidence="1">Belongs to the paxM FAD-dependent monooxygenase family.</text>
</comment>
<evidence type="ECO:0000256" key="5">
    <source>
        <dbReference type="ARBA" id="ARBA00023033"/>
    </source>
</evidence>
<keyword evidence="3" id="KW-0274">FAD</keyword>
<keyword evidence="4" id="KW-0560">Oxidoreductase</keyword>
<sequence>MKIIIIRAGIAGLSSYIFLTKHLVRERPTDYSITIYEAYDVKHGQVRHDAHADAHAPGREVLPHSKDEDGDLFTAKVIGNAIGLGKNGLTVLSRMDVDEDGALLTQIQRRGNCVSKWRIMTARGWKIVDASVRSGPDPDAGGPTVADTVMIARQAAWEVLRDRVLSIDGDAVIKKKVAAIETNSESKVVLHFSDGSTDEADLLIHWCRRSAQYCSTALVQRQRRPQTAVLGRLGDEEDTGEGRLNHATQRGAYWSRRLRAERSAQEDRGATTVDIGGSLAAWWSTFSSASPLPYQKATASDVADRDNDNAASSADIKTVFDKTTALKECLQRHRSWSDPTIQAILSYLEANEAIEHMYPTYTTPELRTWKSGSDGTSNSISNTGIVLIGDAAHALQPSSGQGACQALEDAEALALFLRHYLHTDTDTTTASGPRATATGAVDRALSAFVALRIPRIARIYKQSQKMGGRKTDMGFVMEYVMYFAIRVGVKTGTGRNITGNCSRMICLGRLSGL</sequence>
<dbReference type="PRINTS" id="PR00420">
    <property type="entry name" value="RNGMNOXGNASE"/>
</dbReference>
<evidence type="ECO:0000313" key="8">
    <source>
        <dbReference type="Proteomes" id="UP001345013"/>
    </source>
</evidence>
<gene>
    <name evidence="7" type="ORF">LTR24_004726</name>
</gene>
<dbReference type="PANTHER" id="PTHR13789">
    <property type="entry name" value="MONOOXYGENASE"/>
    <property type="match status" value="1"/>
</dbReference>
<dbReference type="Pfam" id="PF01494">
    <property type="entry name" value="FAD_binding_3"/>
    <property type="match status" value="1"/>
</dbReference>
<dbReference type="InterPro" id="IPR002938">
    <property type="entry name" value="FAD-bd"/>
</dbReference>
<evidence type="ECO:0000259" key="6">
    <source>
        <dbReference type="Pfam" id="PF01494"/>
    </source>
</evidence>
<dbReference type="InterPro" id="IPR050493">
    <property type="entry name" value="FAD-dep_Monooxygenase_BioMet"/>
</dbReference>
<keyword evidence="2" id="KW-0285">Flavoprotein</keyword>
<keyword evidence="8" id="KW-1185">Reference proteome</keyword>
<feature type="domain" description="FAD-binding" evidence="6">
    <location>
        <begin position="380"/>
        <end position="422"/>
    </location>
</feature>
<name>A0ABR0KB16_9EURO</name>
<dbReference type="InterPro" id="IPR036188">
    <property type="entry name" value="FAD/NAD-bd_sf"/>
</dbReference>
<evidence type="ECO:0000256" key="4">
    <source>
        <dbReference type="ARBA" id="ARBA00023002"/>
    </source>
</evidence>
<dbReference type="PANTHER" id="PTHR13789:SF309">
    <property type="entry name" value="PUTATIVE (AFU_ORTHOLOGUE AFUA_6G14510)-RELATED"/>
    <property type="match status" value="1"/>
</dbReference>
<keyword evidence="5" id="KW-0503">Monooxygenase</keyword>
<accession>A0ABR0KB16</accession>
<evidence type="ECO:0000256" key="1">
    <source>
        <dbReference type="ARBA" id="ARBA00007992"/>
    </source>
</evidence>
<evidence type="ECO:0000256" key="3">
    <source>
        <dbReference type="ARBA" id="ARBA00022827"/>
    </source>
</evidence>